<comment type="caution">
    <text evidence="2">The sequence shown here is derived from an EMBL/GenBank/DDBJ whole genome shotgun (WGS) entry which is preliminary data.</text>
</comment>
<feature type="region of interest" description="Disordered" evidence="1">
    <location>
        <begin position="1"/>
        <end position="25"/>
    </location>
</feature>
<feature type="compositionally biased region" description="Polar residues" evidence="1">
    <location>
        <begin position="15"/>
        <end position="25"/>
    </location>
</feature>
<gene>
    <name evidence="2" type="ORF">NDU88_007679</name>
</gene>
<protein>
    <submittedName>
        <fullName evidence="2">Uncharacterized protein</fullName>
    </submittedName>
</protein>
<keyword evidence="3" id="KW-1185">Reference proteome</keyword>
<reference evidence="2" key="1">
    <citation type="journal article" date="2022" name="bioRxiv">
        <title>Sequencing and chromosome-scale assembly of the giantPleurodeles waltlgenome.</title>
        <authorList>
            <person name="Brown T."/>
            <person name="Elewa A."/>
            <person name="Iarovenko S."/>
            <person name="Subramanian E."/>
            <person name="Araus A.J."/>
            <person name="Petzold A."/>
            <person name="Susuki M."/>
            <person name="Suzuki K.-i.T."/>
            <person name="Hayashi T."/>
            <person name="Toyoda A."/>
            <person name="Oliveira C."/>
            <person name="Osipova E."/>
            <person name="Leigh N.D."/>
            <person name="Simon A."/>
            <person name="Yun M.H."/>
        </authorList>
    </citation>
    <scope>NUCLEOTIDE SEQUENCE</scope>
    <source>
        <strain evidence="2">20211129_DDA</strain>
        <tissue evidence="2">Liver</tissue>
    </source>
</reference>
<evidence type="ECO:0000313" key="3">
    <source>
        <dbReference type="Proteomes" id="UP001066276"/>
    </source>
</evidence>
<dbReference type="Proteomes" id="UP001066276">
    <property type="component" value="Chromosome 2_1"/>
</dbReference>
<organism evidence="2 3">
    <name type="scientific">Pleurodeles waltl</name>
    <name type="common">Iberian ribbed newt</name>
    <dbReference type="NCBI Taxonomy" id="8319"/>
    <lineage>
        <taxon>Eukaryota</taxon>
        <taxon>Metazoa</taxon>
        <taxon>Chordata</taxon>
        <taxon>Craniata</taxon>
        <taxon>Vertebrata</taxon>
        <taxon>Euteleostomi</taxon>
        <taxon>Amphibia</taxon>
        <taxon>Batrachia</taxon>
        <taxon>Caudata</taxon>
        <taxon>Salamandroidea</taxon>
        <taxon>Salamandridae</taxon>
        <taxon>Pleurodelinae</taxon>
        <taxon>Pleurodeles</taxon>
    </lineage>
</organism>
<dbReference type="AlphaFoldDB" id="A0AAV7VQE4"/>
<dbReference type="EMBL" id="JANPWB010000003">
    <property type="protein sequence ID" value="KAJ1203898.1"/>
    <property type="molecule type" value="Genomic_DNA"/>
</dbReference>
<evidence type="ECO:0000256" key="1">
    <source>
        <dbReference type="SAM" id="MobiDB-lite"/>
    </source>
</evidence>
<name>A0AAV7VQE4_PLEWA</name>
<sequence>MGRNSISDPHMAFTARSTPRSGGDTSSRLLALLLKGDRQQSPIGAIKLDKGEMASTQKEINGAFREYYVNLYAKRASSTPTQLTAFLAGSQLAQLSQGDAEKLEAPLSVAELNVTIAQMPRNKAP</sequence>
<evidence type="ECO:0000313" key="2">
    <source>
        <dbReference type="EMBL" id="KAJ1203898.1"/>
    </source>
</evidence>
<proteinExistence type="predicted"/>
<accession>A0AAV7VQE4</accession>